<dbReference type="Proteomes" id="UP000048926">
    <property type="component" value="Unassembled WGS sequence"/>
</dbReference>
<sequence length="419" mass="45608">MSTAQQIASFRKVSAGVLASAHLAAQDDRPAVLKKDVSLALKRVAPALGIDGTAYHVLDILLGLVQGDDFKAGRRPVVAISNQRLADYTRKTTRTVTRCLKKLVETGILAYRDSPTGRRFVYRGRSGEAEQAYGLDFTPACFNLEAFKQQADAFQRRLKAEQEAKRTITRLSRAIADMAEADPASFHDFFTSAQSVVKRDQVTLAERAEKLRSLYEEALAFHEANSDKSNDEMSCAGDIDVSPLSITTQTDSLRSNNERTCSNEQDTNLTADNSFAVEMALEREPCGGRTDLQPPKPQAARPAGGKLPETNLDGVSIGLIRAACTEVQSEIGLSFSDWSRLCQAADHLRILIGLSPAGYQNAVERQGKFLAAACLVVVAEKALRDPEQIASPGGYFRAMIDRAGEGKLHLHKSLHGLVS</sequence>
<dbReference type="Pfam" id="PF11800">
    <property type="entry name" value="RP-C_C"/>
    <property type="match status" value="1"/>
</dbReference>
<feature type="region of interest" description="Disordered" evidence="1">
    <location>
        <begin position="286"/>
        <end position="307"/>
    </location>
</feature>
<dbReference type="EMBL" id="CXST01000011">
    <property type="protein sequence ID" value="CTQ47618.1"/>
    <property type="molecule type" value="Genomic_DNA"/>
</dbReference>
<evidence type="ECO:0000256" key="1">
    <source>
        <dbReference type="SAM" id="MobiDB-lite"/>
    </source>
</evidence>
<protein>
    <submittedName>
        <fullName evidence="4">Replication initiation protein RepC</fullName>
    </submittedName>
</protein>
<evidence type="ECO:0000259" key="2">
    <source>
        <dbReference type="Pfam" id="PF03428"/>
    </source>
</evidence>
<name>A0A0M6YD60_9HYPH</name>
<keyword evidence="5" id="KW-1185">Reference proteome</keyword>
<dbReference type="InterPro" id="IPR036388">
    <property type="entry name" value="WH-like_DNA-bd_sf"/>
</dbReference>
<dbReference type="InterPro" id="IPR005090">
    <property type="entry name" value="RepC_N"/>
</dbReference>
<dbReference type="OrthoDB" id="7488837at2"/>
<dbReference type="Gene3D" id="1.10.10.10">
    <property type="entry name" value="Winged helix-like DNA-binding domain superfamily/Winged helix DNA-binding domain"/>
    <property type="match status" value="1"/>
</dbReference>
<organism evidence="4 5">
    <name type="scientific">Roseibium aggregatum</name>
    <dbReference type="NCBI Taxonomy" id="187304"/>
    <lineage>
        <taxon>Bacteria</taxon>
        <taxon>Pseudomonadati</taxon>
        <taxon>Pseudomonadota</taxon>
        <taxon>Alphaproteobacteria</taxon>
        <taxon>Hyphomicrobiales</taxon>
        <taxon>Stappiaceae</taxon>
        <taxon>Roseibium</taxon>
    </lineage>
</organism>
<proteinExistence type="predicted"/>
<dbReference type="AlphaFoldDB" id="A0A0M6YD60"/>
<feature type="region of interest" description="Disordered" evidence="1">
    <location>
        <begin position="247"/>
        <end position="266"/>
    </location>
</feature>
<dbReference type="InterPro" id="IPR047611">
    <property type="entry name" value="RepABC_RepC"/>
</dbReference>
<reference evidence="5" key="1">
    <citation type="submission" date="2015-07" db="EMBL/GenBank/DDBJ databases">
        <authorList>
            <person name="Rodrigo-Torres Lidia"/>
            <person name="Arahal R.David."/>
        </authorList>
    </citation>
    <scope>NUCLEOTIDE SEQUENCE [LARGE SCALE GENOMIC DNA]</scope>
    <source>
        <strain evidence="5">CECT 4801</strain>
    </source>
</reference>
<dbReference type="RefSeq" id="WP_055661633.1">
    <property type="nucleotide sequence ID" value="NZ_CXST01000011.1"/>
</dbReference>
<dbReference type="Pfam" id="PF03428">
    <property type="entry name" value="RP-C"/>
    <property type="match status" value="1"/>
</dbReference>
<gene>
    <name evidence="4" type="ORF">LAL4801_06080</name>
</gene>
<dbReference type="InterPro" id="IPR021760">
    <property type="entry name" value="RepC_C"/>
</dbReference>
<evidence type="ECO:0000313" key="5">
    <source>
        <dbReference type="Proteomes" id="UP000048926"/>
    </source>
</evidence>
<dbReference type="NCBIfam" id="NF040974">
    <property type="entry name" value="RepABC_RepC"/>
    <property type="match status" value="1"/>
</dbReference>
<dbReference type="InterPro" id="IPR036390">
    <property type="entry name" value="WH_DNA-bd_sf"/>
</dbReference>
<evidence type="ECO:0000259" key="3">
    <source>
        <dbReference type="Pfam" id="PF11800"/>
    </source>
</evidence>
<accession>A0A0M6YD60</accession>
<feature type="domain" description="Plasmid replication protein C N-terminal" evidence="2">
    <location>
        <begin position="11"/>
        <end position="181"/>
    </location>
</feature>
<evidence type="ECO:0000313" key="4">
    <source>
        <dbReference type="EMBL" id="CTQ47618.1"/>
    </source>
</evidence>
<feature type="domain" description="Plasmid replication protein C C-terminal" evidence="3">
    <location>
        <begin position="318"/>
        <end position="418"/>
    </location>
</feature>
<dbReference type="SUPFAM" id="SSF46785">
    <property type="entry name" value="Winged helix' DNA-binding domain"/>
    <property type="match status" value="1"/>
</dbReference>